<dbReference type="InterPro" id="IPR050344">
    <property type="entry name" value="Peptidase_M1_aminopeptidases"/>
</dbReference>
<dbReference type="Gene3D" id="1.10.390.10">
    <property type="entry name" value="Neutral Protease Domain 2"/>
    <property type="match status" value="1"/>
</dbReference>
<organism evidence="3">
    <name type="scientific">Trypanosoma vivax (strain Y486)</name>
    <dbReference type="NCBI Taxonomy" id="1055687"/>
    <lineage>
        <taxon>Eukaryota</taxon>
        <taxon>Discoba</taxon>
        <taxon>Euglenozoa</taxon>
        <taxon>Kinetoplastea</taxon>
        <taxon>Metakinetoplastina</taxon>
        <taxon>Trypanosomatida</taxon>
        <taxon>Trypanosomatidae</taxon>
        <taxon>Trypanosoma</taxon>
        <taxon>Duttonella</taxon>
    </lineage>
</organism>
<dbReference type="InterPro" id="IPR027268">
    <property type="entry name" value="Peptidase_M4/M1_CTD_sf"/>
</dbReference>
<evidence type="ECO:0000259" key="2">
    <source>
        <dbReference type="Pfam" id="PF17900"/>
    </source>
</evidence>
<name>G0TZQ9_TRYVY</name>
<dbReference type="InterPro" id="IPR014782">
    <property type="entry name" value="Peptidase_M1_dom"/>
</dbReference>
<gene>
    <name evidence="3" type="ORF">TVY486_0806940</name>
</gene>
<protein>
    <submittedName>
        <fullName evidence="3">Putative metallo-peptidase, Clan MA(E) Family M1</fullName>
    </submittedName>
</protein>
<dbReference type="GO" id="GO:0006508">
    <property type="term" value="P:proteolysis"/>
    <property type="evidence" value="ECO:0007669"/>
    <property type="project" value="TreeGrafter"/>
</dbReference>
<dbReference type="Pfam" id="PF01433">
    <property type="entry name" value="Peptidase_M1"/>
    <property type="match status" value="1"/>
</dbReference>
<dbReference type="GO" id="GO:0043171">
    <property type="term" value="P:peptide catabolic process"/>
    <property type="evidence" value="ECO:0007669"/>
    <property type="project" value="TreeGrafter"/>
</dbReference>
<dbReference type="InterPro" id="IPR042097">
    <property type="entry name" value="Aminopeptidase_N-like_N_sf"/>
</dbReference>
<proteinExistence type="predicted"/>
<dbReference type="EMBL" id="HE573024">
    <property type="protein sequence ID" value="CCC50087.1"/>
    <property type="molecule type" value="Genomic_DNA"/>
</dbReference>
<dbReference type="AlphaFoldDB" id="G0TZQ9"/>
<dbReference type="VEuPathDB" id="TriTrypDB:TvY486_0806940"/>
<dbReference type="GO" id="GO:0042277">
    <property type="term" value="F:peptide binding"/>
    <property type="evidence" value="ECO:0007669"/>
    <property type="project" value="TreeGrafter"/>
</dbReference>
<dbReference type="Pfam" id="PF17900">
    <property type="entry name" value="Peptidase_M1_N"/>
    <property type="match status" value="1"/>
</dbReference>
<dbReference type="InterPro" id="IPR045357">
    <property type="entry name" value="Aminopeptidase_N-like_N"/>
</dbReference>
<dbReference type="GO" id="GO:0005615">
    <property type="term" value="C:extracellular space"/>
    <property type="evidence" value="ECO:0007669"/>
    <property type="project" value="TreeGrafter"/>
</dbReference>
<feature type="domain" description="Peptidase M1 membrane alanine aminopeptidase" evidence="1">
    <location>
        <begin position="446"/>
        <end position="603"/>
    </location>
</feature>
<evidence type="ECO:0000313" key="3">
    <source>
        <dbReference type="EMBL" id="CCC50087.1"/>
    </source>
</evidence>
<dbReference type="GO" id="GO:0016020">
    <property type="term" value="C:membrane"/>
    <property type="evidence" value="ECO:0007669"/>
    <property type="project" value="TreeGrafter"/>
</dbReference>
<accession>G0TZQ9</accession>
<dbReference type="PANTHER" id="PTHR11533:SF299">
    <property type="entry name" value="AMINOPEPTIDASE"/>
    <property type="match status" value="1"/>
</dbReference>
<reference evidence="3" key="1">
    <citation type="journal article" date="2012" name="Proc. Natl. Acad. Sci. U.S.A.">
        <title>Antigenic diversity is generated by distinct evolutionary mechanisms in African trypanosome species.</title>
        <authorList>
            <person name="Jackson A.P."/>
            <person name="Berry A."/>
            <person name="Aslett M."/>
            <person name="Allison H.C."/>
            <person name="Burton P."/>
            <person name="Vavrova-Anderson J."/>
            <person name="Brown R."/>
            <person name="Browne H."/>
            <person name="Corton N."/>
            <person name="Hauser H."/>
            <person name="Gamble J."/>
            <person name="Gilderthorp R."/>
            <person name="Marcello L."/>
            <person name="McQuillan J."/>
            <person name="Otto T.D."/>
            <person name="Quail M.A."/>
            <person name="Sanders M.J."/>
            <person name="van Tonder A."/>
            <person name="Ginger M.L."/>
            <person name="Field M.C."/>
            <person name="Barry J.D."/>
            <person name="Hertz-Fowler C."/>
            <person name="Berriman M."/>
        </authorList>
    </citation>
    <scope>NUCLEOTIDE SEQUENCE</scope>
    <source>
        <strain evidence="3">Y486</strain>
    </source>
</reference>
<dbReference type="SUPFAM" id="SSF63737">
    <property type="entry name" value="Leukotriene A4 hydrolase N-terminal domain"/>
    <property type="match status" value="1"/>
</dbReference>
<dbReference type="PANTHER" id="PTHR11533">
    <property type="entry name" value="PROTEASE M1 ZINC METALLOPROTEASE"/>
    <property type="match status" value="1"/>
</dbReference>
<dbReference type="SUPFAM" id="SSF55486">
    <property type="entry name" value="Metalloproteases ('zincins'), catalytic domain"/>
    <property type="match status" value="1"/>
</dbReference>
<dbReference type="GO" id="GO:0005737">
    <property type="term" value="C:cytoplasm"/>
    <property type="evidence" value="ECO:0007669"/>
    <property type="project" value="TreeGrafter"/>
</dbReference>
<feature type="domain" description="Aminopeptidase N-like N-terminal" evidence="2">
    <location>
        <begin position="229"/>
        <end position="338"/>
    </location>
</feature>
<dbReference type="GO" id="GO:0070006">
    <property type="term" value="F:metalloaminopeptidase activity"/>
    <property type="evidence" value="ECO:0007669"/>
    <property type="project" value="TreeGrafter"/>
</dbReference>
<sequence>MSACTVFFCTCAPFVSESHSFFRLLPMHQWKPTHCTLKLSFIRSSDGSETQMLRPGDSYCGTSIIRYVLYSSSACQEMEALDVSKGGYVKGGSVHAARSLGGGLHFHAITGSVPWLPKARPLVLNSIKVLHHTGCGSVPCKVLRVSEEGATNAPGGASVDCESWSGDRCEKARKVRKHTTTKKMKTQETQPSEGEQGFYTHTVGSELAQAADVGSKRVWFDGEPDMPPGSTVDLVVTFTGAIQGPDQGGIYTNVSGSEAMPRASQGVLLTHFEVALARLAFPCPDDPQLYRIMWQLQSLQLPEEYNVVVSNTAELTRKTVGNKGVQYTFYPIGPLPAYVIAFAAFSGAVVSLEETLELRRDSGRNVSAQLHRNGCGTYERKSVPLRVLTAETSAVTATMLSQIAHITQEAVLLLEDFFDSPLPLQVLPFADPSDHENFLHDEESLTIVIGPTMPYISGMEHHGCIFLNESVYRTSGDKGLKDATSRVMLIVHELAHHWIGNLLGMPFVLKEGVCQFIESIFGDMIIGKSARKMRAVTGTPASLAPASSHGAGSNGSSSVATMGVVDTERGKEFTAYSYQKALDALRDVVAHVGFDAFRERMRCMYHAKVLAGEVRCTATGMCVDEPDDAMDGTPVMECKNATLMSPLYVTADEFLTFMSGRGGESVGTSHS</sequence>
<dbReference type="GO" id="GO:0008270">
    <property type="term" value="F:zinc ion binding"/>
    <property type="evidence" value="ECO:0007669"/>
    <property type="project" value="InterPro"/>
</dbReference>
<evidence type="ECO:0000259" key="1">
    <source>
        <dbReference type="Pfam" id="PF01433"/>
    </source>
</evidence>
<dbReference type="Gene3D" id="2.60.40.1730">
    <property type="entry name" value="tricorn interacting facor f3 domain"/>
    <property type="match status" value="1"/>
</dbReference>